<protein>
    <submittedName>
        <fullName evidence="1">SatD family (SatD)</fullName>
    </submittedName>
</protein>
<dbReference type="Gene3D" id="1.10.10.10">
    <property type="entry name" value="Winged helix-like DNA-binding domain superfamily/Winged helix DNA-binding domain"/>
    <property type="match status" value="1"/>
</dbReference>
<dbReference type="STRING" id="370979.SAMN05443663_106135"/>
<dbReference type="Proteomes" id="UP000184071">
    <property type="component" value="Unassembled WGS sequence"/>
</dbReference>
<evidence type="ECO:0000313" key="2">
    <source>
        <dbReference type="Proteomes" id="UP000184071"/>
    </source>
</evidence>
<dbReference type="Pfam" id="PF16264">
    <property type="entry name" value="SatD"/>
    <property type="match status" value="1"/>
</dbReference>
<dbReference type="EMBL" id="FQWC01000006">
    <property type="protein sequence ID" value="SHH22357.1"/>
    <property type="molecule type" value="Genomic_DNA"/>
</dbReference>
<dbReference type="AlphaFoldDB" id="A0A1M5R7N3"/>
<gene>
    <name evidence="1" type="ORF">SAMN05443663_106135</name>
</gene>
<organism evidence="1 2">
    <name type="scientific">Flavobacterium defluvii</name>
    <dbReference type="NCBI Taxonomy" id="370979"/>
    <lineage>
        <taxon>Bacteria</taxon>
        <taxon>Pseudomonadati</taxon>
        <taxon>Bacteroidota</taxon>
        <taxon>Flavobacteriia</taxon>
        <taxon>Flavobacteriales</taxon>
        <taxon>Flavobacteriaceae</taxon>
        <taxon>Flavobacterium</taxon>
    </lineage>
</organism>
<name>A0A1M5R7N3_9FLAO</name>
<accession>A0A1M5R7N3</accession>
<dbReference type="InterPro" id="IPR032580">
    <property type="entry name" value="SatD"/>
</dbReference>
<keyword evidence="2" id="KW-1185">Reference proteome</keyword>
<evidence type="ECO:0000313" key="1">
    <source>
        <dbReference type="EMBL" id="SHH22357.1"/>
    </source>
</evidence>
<reference evidence="2" key="1">
    <citation type="submission" date="2016-11" db="EMBL/GenBank/DDBJ databases">
        <authorList>
            <person name="Varghese N."/>
            <person name="Submissions S."/>
        </authorList>
    </citation>
    <scope>NUCLEOTIDE SEQUENCE [LARGE SCALE GENOMIC DNA]</scope>
    <source>
        <strain evidence="2">DSM 17963</strain>
    </source>
</reference>
<dbReference type="InterPro" id="IPR036388">
    <property type="entry name" value="WH-like_DNA-bd_sf"/>
</dbReference>
<proteinExistence type="predicted"/>
<sequence length="213" mass="24221">MYNILIIFEVMTSVITGDIIGSRQQESQHWVEDLKKILAPLGETPNEWEVYRGDEFQIEVKNPENAFITAVLIKARLRAIKSDARMSIGFGDKTHNSNKISESNGTAFINSGELFETLKKQKVTLALRTGDSDFDEKLNLMIQLALTFMDTWLVQSAEFVAKAIENPTLSQEELGQKLGINQAAVSRRQKRAQFDLVMNLDRYFRTHIKQLAP</sequence>